<comment type="caution">
    <text evidence="1">The sequence shown here is derived from an EMBL/GenBank/DDBJ whole genome shotgun (WGS) entry which is preliminary data.</text>
</comment>
<organism evidence="1 2">
    <name type="scientific">Nesterenkonia jeotgali</name>
    <dbReference type="NCBI Taxonomy" id="317018"/>
    <lineage>
        <taxon>Bacteria</taxon>
        <taxon>Bacillati</taxon>
        <taxon>Actinomycetota</taxon>
        <taxon>Actinomycetes</taxon>
        <taxon>Micrococcales</taxon>
        <taxon>Micrococcaceae</taxon>
        <taxon>Nesterenkonia</taxon>
    </lineage>
</organism>
<dbReference type="Proteomes" id="UP000546252">
    <property type="component" value="Unassembled WGS sequence"/>
</dbReference>
<sequence length="115" mass="11401">MGAEYDIIPSAVTTTLAQVRAAADAARSRGAAASNEGHSIAASCGSAQAVADAVTRLWAQRSETGVRGGEYASGCAEAVAQACAAITDGDALMHKTSLASAEQADAVAGFTRTLA</sequence>
<accession>A0A839FPM7</accession>
<proteinExistence type="predicted"/>
<dbReference type="RefSeq" id="WP_182495421.1">
    <property type="nucleotide sequence ID" value="NZ_BAAAKT010000004.1"/>
</dbReference>
<dbReference type="AlphaFoldDB" id="A0A839FPM7"/>
<evidence type="ECO:0000313" key="2">
    <source>
        <dbReference type="Proteomes" id="UP000546252"/>
    </source>
</evidence>
<dbReference type="EMBL" id="JACJIH010000001">
    <property type="protein sequence ID" value="MBA8921479.1"/>
    <property type="molecule type" value="Genomic_DNA"/>
</dbReference>
<reference evidence="1 2" key="1">
    <citation type="submission" date="2020-08" db="EMBL/GenBank/DDBJ databases">
        <title>Sequencing the genomes of 1000 actinobacteria strains.</title>
        <authorList>
            <person name="Klenk H.-P."/>
        </authorList>
    </citation>
    <scope>NUCLEOTIDE SEQUENCE [LARGE SCALE GENOMIC DNA]</scope>
    <source>
        <strain evidence="1 2">DSM 19081</strain>
    </source>
</reference>
<evidence type="ECO:0000313" key="1">
    <source>
        <dbReference type="EMBL" id="MBA8921479.1"/>
    </source>
</evidence>
<protein>
    <submittedName>
        <fullName evidence="1">Uncharacterized protein</fullName>
    </submittedName>
</protein>
<gene>
    <name evidence="1" type="ORF">HNR24_001412</name>
</gene>
<name>A0A839FPM7_9MICC</name>